<dbReference type="FunFam" id="1.10.10.10:FF:000001">
    <property type="entry name" value="LysR family transcriptional regulator"/>
    <property type="match status" value="1"/>
</dbReference>
<keyword evidence="4" id="KW-0804">Transcription</keyword>
<dbReference type="Pfam" id="PF00126">
    <property type="entry name" value="HTH_1"/>
    <property type="match status" value="1"/>
</dbReference>
<accession>A0AAW6T547</accession>
<dbReference type="CDD" id="cd05466">
    <property type="entry name" value="PBP2_LTTR_substrate"/>
    <property type="match status" value="1"/>
</dbReference>
<organism evidence="6 7">
    <name type="scientific">Heyndrickxia oleronia</name>
    <dbReference type="NCBI Taxonomy" id="38875"/>
    <lineage>
        <taxon>Bacteria</taxon>
        <taxon>Bacillati</taxon>
        <taxon>Bacillota</taxon>
        <taxon>Bacilli</taxon>
        <taxon>Bacillales</taxon>
        <taxon>Bacillaceae</taxon>
        <taxon>Heyndrickxia</taxon>
    </lineage>
</organism>
<dbReference type="InterPro" id="IPR005119">
    <property type="entry name" value="LysR_subst-bd"/>
</dbReference>
<gene>
    <name evidence="6" type="ORF">P5X88_26110</name>
</gene>
<dbReference type="SUPFAM" id="SSF46785">
    <property type="entry name" value="Winged helix' DNA-binding domain"/>
    <property type="match status" value="1"/>
</dbReference>
<protein>
    <submittedName>
        <fullName evidence="6">LysR family transcriptional regulator</fullName>
    </submittedName>
</protein>
<dbReference type="PRINTS" id="PR00039">
    <property type="entry name" value="HTHLYSR"/>
</dbReference>
<evidence type="ECO:0000256" key="2">
    <source>
        <dbReference type="ARBA" id="ARBA00023015"/>
    </source>
</evidence>
<evidence type="ECO:0000256" key="1">
    <source>
        <dbReference type="ARBA" id="ARBA00009437"/>
    </source>
</evidence>
<comment type="caution">
    <text evidence="6">The sequence shown here is derived from an EMBL/GenBank/DDBJ whole genome shotgun (WGS) entry which is preliminary data.</text>
</comment>
<name>A0AAW6T547_9BACI</name>
<keyword evidence="2" id="KW-0805">Transcription regulation</keyword>
<dbReference type="Proteomes" id="UP001159179">
    <property type="component" value="Unassembled WGS sequence"/>
</dbReference>
<dbReference type="Gene3D" id="3.40.190.290">
    <property type="match status" value="1"/>
</dbReference>
<evidence type="ECO:0000313" key="6">
    <source>
        <dbReference type="EMBL" id="MDH5164414.1"/>
    </source>
</evidence>
<dbReference type="PANTHER" id="PTHR30427">
    <property type="entry name" value="TRANSCRIPTIONAL ACTIVATOR PROTEIN LYSR"/>
    <property type="match status" value="1"/>
</dbReference>
<evidence type="ECO:0000259" key="5">
    <source>
        <dbReference type="PROSITE" id="PS50931"/>
    </source>
</evidence>
<dbReference type="AlphaFoldDB" id="A0AAW6T547"/>
<dbReference type="Pfam" id="PF03466">
    <property type="entry name" value="LysR_substrate"/>
    <property type="match status" value="1"/>
</dbReference>
<comment type="similarity">
    <text evidence="1">Belongs to the LysR transcriptional regulatory family.</text>
</comment>
<dbReference type="RefSeq" id="WP_251338695.1">
    <property type="nucleotide sequence ID" value="NZ_JAMATW010000004.1"/>
</dbReference>
<dbReference type="GO" id="GO:0003700">
    <property type="term" value="F:DNA-binding transcription factor activity"/>
    <property type="evidence" value="ECO:0007669"/>
    <property type="project" value="InterPro"/>
</dbReference>
<dbReference type="GO" id="GO:0043565">
    <property type="term" value="F:sequence-specific DNA binding"/>
    <property type="evidence" value="ECO:0007669"/>
    <property type="project" value="TreeGrafter"/>
</dbReference>
<evidence type="ECO:0000256" key="4">
    <source>
        <dbReference type="ARBA" id="ARBA00023163"/>
    </source>
</evidence>
<dbReference type="InterPro" id="IPR000847">
    <property type="entry name" value="LysR_HTH_N"/>
</dbReference>
<reference evidence="6" key="1">
    <citation type="submission" date="2023-03" db="EMBL/GenBank/DDBJ databases">
        <title>Bacterial isolates from washroom surfaces on a university campus.</title>
        <authorList>
            <person name="Holman D.B."/>
            <person name="Gzyl K.E."/>
            <person name="Taheri A.E."/>
        </authorList>
    </citation>
    <scope>NUCLEOTIDE SEQUENCE</scope>
    <source>
        <strain evidence="6">RD03</strain>
    </source>
</reference>
<dbReference type="PROSITE" id="PS50931">
    <property type="entry name" value="HTH_LYSR"/>
    <property type="match status" value="1"/>
</dbReference>
<evidence type="ECO:0000256" key="3">
    <source>
        <dbReference type="ARBA" id="ARBA00023125"/>
    </source>
</evidence>
<proteinExistence type="inferred from homology"/>
<dbReference type="GO" id="GO:0010628">
    <property type="term" value="P:positive regulation of gene expression"/>
    <property type="evidence" value="ECO:0007669"/>
    <property type="project" value="TreeGrafter"/>
</dbReference>
<dbReference type="InterPro" id="IPR036390">
    <property type="entry name" value="WH_DNA-bd_sf"/>
</dbReference>
<feature type="domain" description="HTH lysR-type" evidence="5">
    <location>
        <begin position="3"/>
        <end position="61"/>
    </location>
</feature>
<sequence length="288" mass="32224">MVMTTNNLKIFIKVADKMSITEAANDLYISQPAVSKAIKNIENDLNVKIFHRDKKTGLILTDVGKEVLLLARQMINIENKIFQISNRENNLFGGGVKIGSFPAASTIFLSKAIALFKKKYPLVSIDLMEGSPKQINKWVEERVVDFGIVLSPIEGYEYKFLIQDKMVGILQDQHEVKNNIDLIAHQNNLILCKAGYEKVVSQIFKDNKINFDNSFIVQNADTLINMVKNGVGIGVMSEFILNSISHDFVKCSIHPPIEMEIGLIAHSFKELTPAAAAFVNVIENNNIN</sequence>
<dbReference type="EMBL" id="JAROYP010000031">
    <property type="protein sequence ID" value="MDH5164414.1"/>
    <property type="molecule type" value="Genomic_DNA"/>
</dbReference>
<dbReference type="SUPFAM" id="SSF53850">
    <property type="entry name" value="Periplasmic binding protein-like II"/>
    <property type="match status" value="1"/>
</dbReference>
<dbReference type="PANTHER" id="PTHR30427:SF1">
    <property type="entry name" value="TRANSCRIPTIONAL ACTIVATOR PROTEIN LYSR"/>
    <property type="match status" value="1"/>
</dbReference>
<dbReference type="Gene3D" id="1.10.10.10">
    <property type="entry name" value="Winged helix-like DNA-binding domain superfamily/Winged helix DNA-binding domain"/>
    <property type="match status" value="1"/>
</dbReference>
<evidence type="ECO:0000313" key="7">
    <source>
        <dbReference type="Proteomes" id="UP001159179"/>
    </source>
</evidence>
<keyword evidence="3" id="KW-0238">DNA-binding</keyword>
<dbReference type="InterPro" id="IPR036388">
    <property type="entry name" value="WH-like_DNA-bd_sf"/>
</dbReference>